<dbReference type="OrthoDB" id="1144002at2"/>
<keyword evidence="1" id="KW-0732">Signal</keyword>
<proteinExistence type="predicted"/>
<dbReference type="HOGENOM" id="CLU_1729069_0_0_10"/>
<name>A0A0C5WE96_9FLAO</name>
<dbReference type="SUPFAM" id="SSF117070">
    <property type="entry name" value="LEA14-like"/>
    <property type="match status" value="1"/>
</dbReference>
<dbReference type="RefSeq" id="WP_044639287.1">
    <property type="nucleotide sequence ID" value="NZ_CP007202.1"/>
</dbReference>
<dbReference type="Proteomes" id="UP000032229">
    <property type="component" value="Chromosome"/>
</dbReference>
<evidence type="ECO:0000313" key="2">
    <source>
        <dbReference type="EMBL" id="AJR04567.1"/>
    </source>
</evidence>
<accession>A0A0C5WE96</accession>
<dbReference type="AlphaFoldDB" id="A0A0C5WE96"/>
<gene>
    <name evidence="2" type="ORF">AW14_13895</name>
</gene>
<organism evidence="2 3">
    <name type="scientific">Siansivirga zeaxanthinifaciens CC-SAMT-1</name>
    <dbReference type="NCBI Taxonomy" id="1454006"/>
    <lineage>
        <taxon>Bacteria</taxon>
        <taxon>Pseudomonadati</taxon>
        <taxon>Bacteroidota</taxon>
        <taxon>Flavobacteriia</taxon>
        <taxon>Flavobacteriales</taxon>
        <taxon>Flavobacteriaceae</taxon>
        <taxon>Siansivirga</taxon>
    </lineage>
</organism>
<feature type="chain" id="PRO_5002195130" description="Late embryogenesis abundant protein LEA-2 subgroup domain-containing protein" evidence="1">
    <location>
        <begin position="20"/>
        <end position="150"/>
    </location>
</feature>
<reference evidence="2 3" key="1">
    <citation type="submission" date="2014-02" db="EMBL/GenBank/DDBJ databases">
        <authorList>
            <person name="Young C.-C."/>
            <person name="Hameed A."/>
            <person name="Huang H.-C."/>
            <person name="Shahina M."/>
        </authorList>
    </citation>
    <scope>NUCLEOTIDE SEQUENCE [LARGE SCALE GENOMIC DNA]</scope>
    <source>
        <strain evidence="2 3">CC-SAMT-1</strain>
    </source>
</reference>
<evidence type="ECO:0008006" key="4">
    <source>
        <dbReference type="Google" id="ProtNLM"/>
    </source>
</evidence>
<evidence type="ECO:0000313" key="3">
    <source>
        <dbReference type="Proteomes" id="UP000032229"/>
    </source>
</evidence>
<keyword evidence="3" id="KW-1185">Reference proteome</keyword>
<feature type="signal peptide" evidence="1">
    <location>
        <begin position="1"/>
        <end position="19"/>
    </location>
</feature>
<dbReference type="STRING" id="1454006.AW14_13895"/>
<dbReference type="Gene3D" id="2.60.40.1820">
    <property type="match status" value="1"/>
</dbReference>
<dbReference type="PATRIC" id="fig|1454006.5.peg.2755"/>
<dbReference type="KEGG" id="sze:AW14_13895"/>
<dbReference type="EMBL" id="CP007202">
    <property type="protein sequence ID" value="AJR04567.1"/>
    <property type="molecule type" value="Genomic_DNA"/>
</dbReference>
<sequence length="150" mass="16617">MKRLIILSTILITFLNCSVAEKPQFLNVQNIKVSGSNSKFVTIEAEALFLNPNIVGGELKTDAVKIFVNDNEMTSISTKSFKIPAKKEFSIPLKANIPTDSLLSNKNLGGLLGSLFSRKVKIQYKGDIVYKVFGFSHTYALDKTETVKLK</sequence>
<evidence type="ECO:0000256" key="1">
    <source>
        <dbReference type="SAM" id="SignalP"/>
    </source>
</evidence>
<protein>
    <recommendedName>
        <fullName evidence="4">Late embryogenesis abundant protein LEA-2 subgroup domain-containing protein</fullName>
    </recommendedName>
</protein>